<dbReference type="NCBIfam" id="TIGR00231">
    <property type="entry name" value="small_GTP"/>
    <property type="match status" value="1"/>
</dbReference>
<organism evidence="3 4">
    <name type="scientific">Entamoeba histolytica</name>
    <dbReference type="NCBI Taxonomy" id="5759"/>
    <lineage>
        <taxon>Eukaryota</taxon>
        <taxon>Amoebozoa</taxon>
        <taxon>Evosea</taxon>
        <taxon>Archamoebae</taxon>
        <taxon>Mastigamoebida</taxon>
        <taxon>Entamoebidae</taxon>
        <taxon>Entamoeba</taxon>
    </lineage>
</organism>
<dbReference type="InterPro" id="IPR005225">
    <property type="entry name" value="Small_GTP-bd"/>
</dbReference>
<dbReference type="VEuPathDB" id="AmoebaDB:EHI_079230"/>
<dbReference type="Pfam" id="PF00071">
    <property type="entry name" value="Ras"/>
    <property type="match status" value="1"/>
</dbReference>
<dbReference type="PRINTS" id="PR00449">
    <property type="entry name" value="RASTRNSFRMNG"/>
</dbReference>
<dbReference type="SMART" id="SM00173">
    <property type="entry name" value="RAS"/>
    <property type="match status" value="1"/>
</dbReference>
<dbReference type="SUPFAM" id="SSF52540">
    <property type="entry name" value="P-loop containing nucleoside triphosphate hydrolases"/>
    <property type="match status" value="1"/>
</dbReference>
<gene>
    <name evidence="3" type="ORF">CL6EHI_079230</name>
</gene>
<dbReference type="OMA" id="RCWHGAD"/>
<evidence type="ECO:0000313" key="4">
    <source>
        <dbReference type="Proteomes" id="UP000078387"/>
    </source>
</evidence>
<protein>
    <submittedName>
        <fullName evidence="3">Rab family GTPase</fullName>
    </submittedName>
</protein>
<dbReference type="VEuPathDB" id="AmoebaDB:EHI8A_128150"/>
<dbReference type="SMART" id="SM00175">
    <property type="entry name" value="RAB"/>
    <property type="match status" value="1"/>
</dbReference>
<sequence length="202" mass="22955">MDPLIRKKVAFIGDATVGKTSLISRFMYDEFYDNYNVTVGTDFHSKIITTNQKLRLRLQLLDIGSSMKHHSIVSSYVSNVNVCVLVYDITNQESFVSVQQWFKELQDITLTRTIQFYLVGNKIDLSSQESVSIVQAKSFADSNNMKFICTSALSSMNVSSLFSMISDGIIDNELLQQGLDAEMFEEEKRWGCLVSSCSFFHF</sequence>
<evidence type="ECO:0000256" key="1">
    <source>
        <dbReference type="ARBA" id="ARBA00010142"/>
    </source>
</evidence>
<dbReference type="AlphaFoldDB" id="A0A5K1UR66"/>
<keyword evidence="2" id="KW-0547">Nucleotide-binding</keyword>
<dbReference type="VEuPathDB" id="AmoebaDB:EHI8A_128160"/>
<dbReference type="SMART" id="SM00174">
    <property type="entry name" value="RHO"/>
    <property type="match status" value="1"/>
</dbReference>
<dbReference type="InterPro" id="IPR027417">
    <property type="entry name" value="P-loop_NTPase"/>
</dbReference>
<evidence type="ECO:0000256" key="2">
    <source>
        <dbReference type="ARBA" id="ARBA00022741"/>
    </source>
</evidence>
<dbReference type="Proteomes" id="UP000078387">
    <property type="component" value="Unassembled WGS sequence"/>
</dbReference>
<dbReference type="FunFam" id="3.40.50.300:FF:003323">
    <property type="entry name" value="Rab family GTPase"/>
    <property type="match status" value="1"/>
</dbReference>
<dbReference type="EMBL" id="BDEQ01000001">
    <property type="protein sequence ID" value="GAT97596.1"/>
    <property type="molecule type" value="Genomic_DNA"/>
</dbReference>
<dbReference type="GO" id="GO:0003924">
    <property type="term" value="F:GTPase activity"/>
    <property type="evidence" value="ECO:0007669"/>
    <property type="project" value="InterPro"/>
</dbReference>
<dbReference type="PROSITE" id="PS51419">
    <property type="entry name" value="RAB"/>
    <property type="match status" value="1"/>
</dbReference>
<dbReference type="PANTHER" id="PTHR47978">
    <property type="match status" value="1"/>
</dbReference>
<comment type="caution">
    <text evidence="3">The sequence shown here is derived from an EMBL/GenBank/DDBJ whole genome shotgun (WGS) entry which is preliminary data.</text>
</comment>
<dbReference type="PROSITE" id="PS51421">
    <property type="entry name" value="RAS"/>
    <property type="match status" value="1"/>
</dbReference>
<dbReference type="InterPro" id="IPR001806">
    <property type="entry name" value="Small_GTPase"/>
</dbReference>
<comment type="similarity">
    <text evidence="1">Belongs to the small GTPase superfamily. Rho family.</text>
</comment>
<dbReference type="GO" id="GO:0005525">
    <property type="term" value="F:GTP binding"/>
    <property type="evidence" value="ECO:0007669"/>
    <property type="project" value="InterPro"/>
</dbReference>
<name>A0A5K1UR66_ENTHI</name>
<dbReference type="Gene3D" id="3.40.50.300">
    <property type="entry name" value="P-loop containing nucleotide triphosphate hydrolases"/>
    <property type="match status" value="1"/>
</dbReference>
<dbReference type="VEuPathDB" id="AmoebaDB:KM1_199680"/>
<dbReference type="VEuPathDB" id="AmoebaDB:EHI5A_073390"/>
<reference evidence="3 4" key="1">
    <citation type="submission" date="2016-05" db="EMBL/GenBank/DDBJ databases">
        <title>First whole genome sequencing of Entamoeba histolytica HM1:IMSS-clone-6.</title>
        <authorList>
            <person name="Mukherjee Avik.K."/>
            <person name="Izumyama S."/>
            <person name="Nakada-Tsukui K."/>
            <person name="Nozaki T."/>
        </authorList>
    </citation>
    <scope>NUCLEOTIDE SEQUENCE [LARGE SCALE GENOMIC DNA]</scope>
    <source>
        <strain evidence="3 4">HM1:IMSS clone 6</strain>
    </source>
</reference>
<accession>A0A5K1UR66</accession>
<evidence type="ECO:0000313" key="3">
    <source>
        <dbReference type="EMBL" id="GAT97596.1"/>
    </source>
</evidence>
<proteinExistence type="inferred from homology"/>
<dbReference type="VEuPathDB" id="AmoebaDB:EHI7A_130110"/>